<gene>
    <name evidence="3" type="ORF">ACFO5W_14000</name>
</gene>
<feature type="chain" id="PRO_5047500244" evidence="2">
    <location>
        <begin position="23"/>
        <end position="258"/>
    </location>
</feature>
<accession>A0ABV9C444</accession>
<feature type="signal peptide" evidence="2">
    <location>
        <begin position="1"/>
        <end position="22"/>
    </location>
</feature>
<name>A0ABV9C444_9GAMM</name>
<dbReference type="Proteomes" id="UP001595961">
    <property type="component" value="Unassembled WGS sequence"/>
</dbReference>
<evidence type="ECO:0000313" key="3">
    <source>
        <dbReference type="EMBL" id="MFC4527751.1"/>
    </source>
</evidence>
<evidence type="ECO:0000313" key="4">
    <source>
        <dbReference type="Proteomes" id="UP001595961"/>
    </source>
</evidence>
<evidence type="ECO:0000256" key="2">
    <source>
        <dbReference type="SAM" id="SignalP"/>
    </source>
</evidence>
<organism evidence="3 4">
    <name type="scientific">Dyella halodurans</name>
    <dbReference type="NCBI Taxonomy" id="1920171"/>
    <lineage>
        <taxon>Bacteria</taxon>
        <taxon>Pseudomonadati</taxon>
        <taxon>Pseudomonadota</taxon>
        <taxon>Gammaproteobacteria</taxon>
        <taxon>Lysobacterales</taxon>
        <taxon>Rhodanobacteraceae</taxon>
        <taxon>Dyella</taxon>
    </lineage>
</organism>
<dbReference type="RefSeq" id="WP_266151725.1">
    <property type="nucleotide sequence ID" value="NZ_CP064028.1"/>
</dbReference>
<sequence>MKSTQCWLALAIALAGMSSAYAQDMGKANIIRVYSDVVAPPDQQAYEAGTKAFNQCLAQHGFKFGWDAWAHETGDTYSYSYTSQPVSWETFDAMQAAGKACDQALRTSVNPHLKSETSAFVEVMPELTHMAKGAGMTSPFIEVTYFKLKPGHDASETFTDDVKKITAAANKSNWPGHYVVGKVRMGAEGAPDFIVLFPAKNWGEVGNETNPTLWKMVEGVYGKDDTAALRKSLNDVVQESSSHVDSYNADLSYKPTSK</sequence>
<reference evidence="4" key="1">
    <citation type="journal article" date="2019" name="Int. J. Syst. Evol. Microbiol.">
        <title>The Global Catalogue of Microorganisms (GCM) 10K type strain sequencing project: providing services to taxonomists for standard genome sequencing and annotation.</title>
        <authorList>
            <consortium name="The Broad Institute Genomics Platform"/>
            <consortium name="The Broad Institute Genome Sequencing Center for Infectious Disease"/>
            <person name="Wu L."/>
            <person name="Ma J."/>
        </authorList>
    </citation>
    <scope>NUCLEOTIDE SEQUENCE [LARGE SCALE GENOMIC DNA]</scope>
    <source>
        <strain evidence="4">CCM 4481</strain>
    </source>
</reference>
<keyword evidence="2" id="KW-0732">Signal</keyword>
<dbReference type="EMBL" id="JBHSGA010000017">
    <property type="protein sequence ID" value="MFC4527751.1"/>
    <property type="molecule type" value="Genomic_DNA"/>
</dbReference>
<protein>
    <submittedName>
        <fullName evidence="3">Uncharacterized protein</fullName>
    </submittedName>
</protein>
<comment type="caution">
    <text evidence="3">The sequence shown here is derived from an EMBL/GenBank/DDBJ whole genome shotgun (WGS) entry which is preliminary data.</text>
</comment>
<keyword evidence="4" id="KW-1185">Reference proteome</keyword>
<evidence type="ECO:0000256" key="1">
    <source>
        <dbReference type="SAM" id="MobiDB-lite"/>
    </source>
</evidence>
<proteinExistence type="predicted"/>
<feature type="region of interest" description="Disordered" evidence="1">
    <location>
        <begin position="239"/>
        <end position="258"/>
    </location>
</feature>